<dbReference type="Proteomes" id="UP000215137">
    <property type="component" value="Chromosome"/>
</dbReference>
<feature type="domain" description="FAD-binding PCMH-type" evidence="4">
    <location>
        <begin position="27"/>
        <end position="206"/>
    </location>
</feature>
<dbReference type="InterPro" id="IPR016164">
    <property type="entry name" value="FAD-linked_Oxase-like_C"/>
</dbReference>
<name>A0A248TMQ7_9BACI</name>
<gene>
    <name evidence="5" type="ORF">CKF48_20255</name>
</gene>
<evidence type="ECO:0000313" key="5">
    <source>
        <dbReference type="EMBL" id="ASV69442.1"/>
    </source>
</evidence>
<dbReference type="InterPro" id="IPR016166">
    <property type="entry name" value="FAD-bd_PCMH"/>
</dbReference>
<keyword evidence="3" id="KW-0560">Oxidoreductase</keyword>
<dbReference type="PANTHER" id="PTHR11748:SF103">
    <property type="entry name" value="GLYCOLATE OXIDASE SUBUNIT GLCE"/>
    <property type="match status" value="1"/>
</dbReference>
<keyword evidence="2" id="KW-0274">FAD</keyword>
<dbReference type="PANTHER" id="PTHR11748">
    <property type="entry name" value="D-LACTATE DEHYDROGENASE"/>
    <property type="match status" value="1"/>
</dbReference>
<dbReference type="EMBL" id="CP022983">
    <property type="protein sequence ID" value="ASV69442.1"/>
    <property type="molecule type" value="Genomic_DNA"/>
</dbReference>
<dbReference type="PROSITE" id="PS51387">
    <property type="entry name" value="FAD_PCMH"/>
    <property type="match status" value="1"/>
</dbReference>
<evidence type="ECO:0000313" key="6">
    <source>
        <dbReference type="Proteomes" id="UP000215137"/>
    </source>
</evidence>
<evidence type="ECO:0000256" key="3">
    <source>
        <dbReference type="ARBA" id="ARBA00023002"/>
    </source>
</evidence>
<dbReference type="OrthoDB" id="9767256at2"/>
<reference evidence="5 6" key="1">
    <citation type="submission" date="2017-08" db="EMBL/GenBank/DDBJ databases">
        <title>Complete Genome Sequence of Bacillus kochii Oregon-R-modENCODE STRAIN BDGP4, isolated from Drosophila melanogaster gut.</title>
        <authorList>
            <person name="Wan K.H."/>
            <person name="Yu C."/>
            <person name="Park S."/>
            <person name="Hammonds A.S."/>
            <person name="Booth B.W."/>
            <person name="Celniker S.E."/>
        </authorList>
    </citation>
    <scope>NUCLEOTIDE SEQUENCE [LARGE SCALE GENOMIC DNA]</scope>
    <source>
        <strain evidence="5 6">BDGP4</strain>
    </source>
</reference>
<dbReference type="InterPro" id="IPR006094">
    <property type="entry name" value="Oxid_FAD_bind_N"/>
</dbReference>
<protein>
    <recommendedName>
        <fullName evidence="4">FAD-binding PCMH-type domain-containing protein</fullName>
    </recommendedName>
</protein>
<dbReference type="GO" id="GO:0016491">
    <property type="term" value="F:oxidoreductase activity"/>
    <property type="evidence" value="ECO:0007669"/>
    <property type="project" value="UniProtKB-KW"/>
</dbReference>
<dbReference type="KEGG" id="bko:CKF48_20255"/>
<dbReference type="GO" id="GO:0071949">
    <property type="term" value="F:FAD binding"/>
    <property type="evidence" value="ECO:0007669"/>
    <property type="project" value="InterPro"/>
</dbReference>
<accession>A0A248TMQ7</accession>
<keyword evidence="6" id="KW-1185">Reference proteome</keyword>
<sequence length="440" mass="49404">MMNEVLSIAEYLTTYKLDYEMSQADLYGNSGQYTVYPTSEEELSAIFAFVHKHQFTVNIQGAGSKRGYGGLIDQADLLISMEKFTGIVEHHSGDMTLTVKAGTKLEDVQRYLEDFNQKLALDPFMPHVSTIGGVIASNDSGPKRLNYGSARDAVIGLRVVYPDGKVIRTGGKVVKNVAGYDMNKLFISSMGTLGVITEVTVKLRPLAKSTATCIISFQGEDRNTIYSFTRNLLNNSIEPISCELLDPIVSYNISGINKLSLLVSFEDVEKSVEYQIKYIQSLIEEEMKLTILRNSEEKQLWDRLYHLPIDKEDEYNNGEKIFAVAKIGTINLNVIDILLKVMEIRRNTNIDIYTHGGVGHGLMQLYIKGKESEMIEALTKMREVTNENGGYCIIKHLPLAQRLVFDTWGETKGAHYLLEGIKTKVDPKKILNRKRYVGGI</sequence>
<dbReference type="InterPro" id="IPR036318">
    <property type="entry name" value="FAD-bd_PCMH-like_sf"/>
</dbReference>
<evidence type="ECO:0000256" key="2">
    <source>
        <dbReference type="ARBA" id="ARBA00022827"/>
    </source>
</evidence>
<evidence type="ECO:0000256" key="1">
    <source>
        <dbReference type="ARBA" id="ARBA00022630"/>
    </source>
</evidence>
<proteinExistence type="predicted"/>
<dbReference type="Gene3D" id="3.30.465.10">
    <property type="match status" value="1"/>
</dbReference>
<dbReference type="AlphaFoldDB" id="A0A248TMQ7"/>
<dbReference type="SUPFAM" id="SSF56176">
    <property type="entry name" value="FAD-binding/transporter-associated domain-like"/>
    <property type="match status" value="1"/>
</dbReference>
<evidence type="ECO:0000259" key="4">
    <source>
        <dbReference type="PROSITE" id="PS51387"/>
    </source>
</evidence>
<organism evidence="5 6">
    <name type="scientific">Cytobacillus kochii</name>
    <dbReference type="NCBI Taxonomy" id="859143"/>
    <lineage>
        <taxon>Bacteria</taxon>
        <taxon>Bacillati</taxon>
        <taxon>Bacillota</taxon>
        <taxon>Bacilli</taxon>
        <taxon>Bacillales</taxon>
        <taxon>Bacillaceae</taxon>
        <taxon>Cytobacillus</taxon>
    </lineage>
</organism>
<keyword evidence="1" id="KW-0285">Flavoprotein</keyword>
<dbReference type="Pfam" id="PF01565">
    <property type="entry name" value="FAD_binding_4"/>
    <property type="match status" value="1"/>
</dbReference>
<dbReference type="InterPro" id="IPR016169">
    <property type="entry name" value="FAD-bd_PCMH_sub2"/>
</dbReference>
<dbReference type="SUPFAM" id="SSF55103">
    <property type="entry name" value="FAD-linked oxidases, C-terminal domain"/>
    <property type="match status" value="1"/>
</dbReference>